<reference evidence="1 2" key="1">
    <citation type="submission" date="2019-09" db="EMBL/GenBank/DDBJ databases">
        <title>Genome sequence and assembly of Adhaeribacter sp.</title>
        <authorList>
            <person name="Chhetri G."/>
        </authorList>
    </citation>
    <scope>NUCLEOTIDE SEQUENCE [LARGE SCALE GENOMIC DNA]</scope>
    <source>
        <strain evidence="1 2">DK36</strain>
    </source>
</reference>
<dbReference type="Proteomes" id="UP000323426">
    <property type="component" value="Unassembled WGS sequence"/>
</dbReference>
<gene>
    <name evidence="1" type="ORF">F0145_17490</name>
</gene>
<keyword evidence="2" id="KW-1185">Reference proteome</keyword>
<accession>A0A5M6D6F9</accession>
<name>A0A5M6D6F9_9BACT</name>
<comment type="caution">
    <text evidence="1">The sequence shown here is derived from an EMBL/GenBank/DDBJ whole genome shotgun (WGS) entry which is preliminary data.</text>
</comment>
<organism evidence="1 2">
    <name type="scientific">Adhaeribacter rhizoryzae</name>
    <dbReference type="NCBI Taxonomy" id="2607907"/>
    <lineage>
        <taxon>Bacteria</taxon>
        <taxon>Pseudomonadati</taxon>
        <taxon>Bacteroidota</taxon>
        <taxon>Cytophagia</taxon>
        <taxon>Cytophagales</taxon>
        <taxon>Hymenobacteraceae</taxon>
        <taxon>Adhaeribacter</taxon>
    </lineage>
</organism>
<evidence type="ECO:0000313" key="2">
    <source>
        <dbReference type="Proteomes" id="UP000323426"/>
    </source>
</evidence>
<proteinExistence type="predicted"/>
<protein>
    <submittedName>
        <fullName evidence="1">DUF3224 domain-containing protein</fullName>
    </submittedName>
</protein>
<evidence type="ECO:0000313" key="1">
    <source>
        <dbReference type="EMBL" id="KAA5542933.1"/>
    </source>
</evidence>
<dbReference type="AlphaFoldDB" id="A0A5M6D6F9"/>
<dbReference type="RefSeq" id="WP_150090300.1">
    <property type="nucleotide sequence ID" value="NZ_VWSF01000015.1"/>
</dbReference>
<sequence length="155" mass="16110">MKKLNQILPVAVFLLIAVLVIISSAWVPAIRGCHKINAKGNGVILSAPTEVVTVTEAEIIGGGLLHGTTRAEFTSPVTPDTFIGTLVFTTRQGTLEFEINNGQFIGTQFFATAVAIEGSGTGKLSGATGTLVLEGAVNPTNGSFTEDVTGEICFD</sequence>
<dbReference type="EMBL" id="VWSF01000015">
    <property type="protein sequence ID" value="KAA5542933.1"/>
    <property type="molecule type" value="Genomic_DNA"/>
</dbReference>